<dbReference type="SUPFAM" id="SSF46785">
    <property type="entry name" value="Winged helix' DNA-binding domain"/>
    <property type="match status" value="1"/>
</dbReference>
<dbReference type="PROSITE" id="PS50995">
    <property type="entry name" value="HTH_MARR_2"/>
    <property type="match status" value="1"/>
</dbReference>
<dbReference type="RefSeq" id="WP_103730851.1">
    <property type="nucleotide sequence ID" value="NZ_FXUI01000006.1"/>
</dbReference>
<sequence>MSRHPLVPLVDETLRLSSRLRSVFADARKGCGLNDSEQMVLNSVVEAARANNRALTVAQIARSMGYDRQLVQRAANSLRQAGLIEAVANPDHKRAVLLGPTAEGLELKRRIDIRADAIAAELMPSLDEGQVSDATAILNGLRKQIEAHLRTAGNPRGDDHGS</sequence>
<dbReference type="Gene3D" id="1.10.10.10">
    <property type="entry name" value="Winged helix-like DNA-binding domain superfamily/Winged helix DNA-binding domain"/>
    <property type="match status" value="1"/>
</dbReference>
<evidence type="ECO:0000313" key="2">
    <source>
        <dbReference type="EMBL" id="SMP71970.1"/>
    </source>
</evidence>
<organism evidence="2 3">
    <name type="scientific">Novosphingobium panipatense</name>
    <dbReference type="NCBI Taxonomy" id="428991"/>
    <lineage>
        <taxon>Bacteria</taxon>
        <taxon>Pseudomonadati</taxon>
        <taxon>Pseudomonadota</taxon>
        <taxon>Alphaproteobacteria</taxon>
        <taxon>Sphingomonadales</taxon>
        <taxon>Sphingomonadaceae</taxon>
        <taxon>Novosphingobium</taxon>
    </lineage>
</organism>
<comment type="caution">
    <text evidence="2">The sequence shown here is derived from an EMBL/GenBank/DDBJ whole genome shotgun (WGS) entry which is preliminary data.</text>
</comment>
<dbReference type="InterPro" id="IPR000835">
    <property type="entry name" value="HTH_MarR-typ"/>
</dbReference>
<protein>
    <submittedName>
        <fullName evidence="2">Transcriptional regulator, MarR family</fullName>
    </submittedName>
</protein>
<dbReference type="InterPro" id="IPR036390">
    <property type="entry name" value="WH_DNA-bd_sf"/>
</dbReference>
<feature type="domain" description="HTH marR-type" evidence="1">
    <location>
        <begin position="6"/>
        <end position="143"/>
    </location>
</feature>
<dbReference type="InterPro" id="IPR036388">
    <property type="entry name" value="WH-like_DNA-bd_sf"/>
</dbReference>
<dbReference type="Pfam" id="PF12802">
    <property type="entry name" value="MarR_2"/>
    <property type="match status" value="1"/>
</dbReference>
<gene>
    <name evidence="2" type="ORF">SAMN06296065_10692</name>
</gene>
<dbReference type="PANTHER" id="PTHR33164">
    <property type="entry name" value="TRANSCRIPTIONAL REGULATOR, MARR FAMILY"/>
    <property type="match status" value="1"/>
</dbReference>
<accession>A0ABY1QHW3</accession>
<dbReference type="SMART" id="SM00347">
    <property type="entry name" value="HTH_MARR"/>
    <property type="match status" value="1"/>
</dbReference>
<proteinExistence type="predicted"/>
<reference evidence="2 3" key="1">
    <citation type="submission" date="2017-05" db="EMBL/GenBank/DDBJ databases">
        <authorList>
            <person name="Varghese N."/>
            <person name="Submissions S."/>
        </authorList>
    </citation>
    <scope>NUCLEOTIDE SEQUENCE [LARGE SCALE GENOMIC DNA]</scope>
    <source>
        <strain evidence="2 3">SM16</strain>
    </source>
</reference>
<keyword evidence="3" id="KW-1185">Reference proteome</keyword>
<evidence type="ECO:0000313" key="3">
    <source>
        <dbReference type="Proteomes" id="UP001157910"/>
    </source>
</evidence>
<dbReference type="PANTHER" id="PTHR33164:SF43">
    <property type="entry name" value="HTH-TYPE TRANSCRIPTIONAL REPRESSOR YETL"/>
    <property type="match status" value="1"/>
</dbReference>
<evidence type="ECO:0000259" key="1">
    <source>
        <dbReference type="PROSITE" id="PS50995"/>
    </source>
</evidence>
<dbReference type="InterPro" id="IPR039422">
    <property type="entry name" value="MarR/SlyA-like"/>
</dbReference>
<name>A0ABY1QHW3_9SPHN</name>
<dbReference type="EMBL" id="FXUI01000006">
    <property type="protein sequence ID" value="SMP71970.1"/>
    <property type="molecule type" value="Genomic_DNA"/>
</dbReference>
<dbReference type="Proteomes" id="UP001157910">
    <property type="component" value="Unassembled WGS sequence"/>
</dbReference>